<accession>A0A1A9VJT9</accession>
<dbReference type="Gene3D" id="2.60.40.2500">
    <property type="match status" value="1"/>
</dbReference>
<dbReference type="AlphaFoldDB" id="A0A1A9VJT9"/>
<dbReference type="Gene3D" id="1.25.60.10">
    <property type="entry name" value="MgtE N-terminal domain-like"/>
    <property type="match status" value="1"/>
</dbReference>
<comment type="similarity">
    <text evidence="1">Belongs to the TrbG/VirB9 family.</text>
</comment>
<feature type="chain" id="PRO_5008399495" evidence="4">
    <location>
        <begin position="20"/>
        <end position="1049"/>
    </location>
</feature>
<dbReference type="Proteomes" id="UP000078200">
    <property type="component" value="Unassembled WGS sequence"/>
</dbReference>
<dbReference type="Pfam" id="PF03524">
    <property type="entry name" value="CagX"/>
    <property type="match status" value="1"/>
</dbReference>
<dbReference type="SUPFAM" id="SSF158791">
    <property type="entry name" value="MgtE N-terminal domain-like"/>
    <property type="match status" value="2"/>
</dbReference>
<dbReference type="NCBIfam" id="TIGR02781">
    <property type="entry name" value="VirB9"/>
    <property type="match status" value="1"/>
</dbReference>
<name>A0A1A9VJT9_GLOAU</name>
<dbReference type="InterPro" id="IPR010258">
    <property type="entry name" value="Conjugal_tfr_TrbG/VirB9/CagX"/>
</dbReference>
<dbReference type="InterPro" id="IPR033645">
    <property type="entry name" value="VirB9/CagX/TrbG_C"/>
</dbReference>
<keyword evidence="7" id="KW-1185">Reference proteome</keyword>
<keyword evidence="2 4" id="KW-0732">Signal</keyword>
<evidence type="ECO:0000256" key="1">
    <source>
        <dbReference type="ARBA" id="ARBA00006135"/>
    </source>
</evidence>
<dbReference type="VEuPathDB" id="VectorBase:GAUT039524"/>
<evidence type="ECO:0000256" key="2">
    <source>
        <dbReference type="ARBA" id="ARBA00022729"/>
    </source>
</evidence>
<organism evidence="6 7">
    <name type="scientific">Glossina austeni</name>
    <name type="common">Savannah tsetse fly</name>
    <dbReference type="NCBI Taxonomy" id="7395"/>
    <lineage>
        <taxon>Eukaryota</taxon>
        <taxon>Metazoa</taxon>
        <taxon>Ecdysozoa</taxon>
        <taxon>Arthropoda</taxon>
        <taxon>Hexapoda</taxon>
        <taxon>Insecta</taxon>
        <taxon>Pterygota</taxon>
        <taxon>Neoptera</taxon>
        <taxon>Endopterygota</taxon>
        <taxon>Diptera</taxon>
        <taxon>Brachycera</taxon>
        <taxon>Muscomorpha</taxon>
        <taxon>Hippoboscoidea</taxon>
        <taxon>Glossinidae</taxon>
        <taxon>Glossina</taxon>
    </lineage>
</organism>
<dbReference type="InterPro" id="IPR038161">
    <property type="entry name" value="VirB9/CagX/TrbG_C_sf"/>
</dbReference>
<sequence>MIGLLFAVLLFFCGSDALAKQEPRSIAGDNHIKVINYNPQAIHKYTGFYGYQSSILFEPGEVIQNLSMGDSTGWQLLPQGNRLFIKPIDDIADTNTTIITNKRVYYFELHAEEATGLDDPKLAYEVRFLYPLFNSDEIYTTNNGDIFEQASHTIIPDINDIEIVKKGLNFNYSISHVKGSQSIIPIKVFDDGKFTYLQFNKINSDFPAVFMVDSAGYESLVNFRTADNYLIIERVSSVFTLRNGSSTVCLFNENMPFKKGCLLCNSCISRSLVTFATIEAAAIDVLKLSPFTMDFTCHFTSDRVSITKIIPITAKSISLLIRTLVNPKAAPTDKLPTSPINIFAGCVLNHKKLKIAPINAMQNKVILMSGKKHVFEMRPGQQFSCRFGNYETYSNIENPRSMKKVKLIPLSEEDGTLELSIKFCSDFLDRFGMYCVEEKIARYIRDDRPGYYENSNSFAYDNDRLVKLSVNWGIRNKTGYHDFIGEELKYKYLTWEESGLDDDKYYFSDKEGNIIDSPDNKILQYSMPHHDTAKVIEDITSFKIPKSVLISNEFAETFLRNLTGNQLKTLTDILNNEKLQILAKSLTNKQLQVLAENLTDEQLQTLVDHLTNHQLQTLAQELNPEKLQIIVPILNDAQLEALVRDLNPEQVKEILPHLKVDQFKALIKTLNDEQFTVLAKDLAEHHLTILSKELEGDQLKALVNSLQEEQLKDLVNKLDPEKLEAIAQDLTDSNKIQIIIKSLADNPDKLQAFARNMSSEQFKELLDNVGAEELKDIIHKLPYEKVTAVIGDLGNQDQSKAIIDALKGELDEQSKQNKEMIEMLKQIKDDMPEIGQAPDFTIEVTIMNKNIKLYSSEEVVSNNTLQLPKPAFNKPNVAIPEIKKITTKSVPDGIDITKVMEEKEINAIPTITVSVKNLKNFYDGLMKSINKYNDDVRVSMNNSKQESKNELKVISKIEVNTKPKGYDETVARNPAQLGYVHKALDKLIAELNTKFVPELDDVLHNNSNSISQLNDMLTEERSKLDELIKEINDLKSSLEPPPMDAPEFI</sequence>
<dbReference type="InterPro" id="IPR014148">
    <property type="entry name" value="VirB9"/>
</dbReference>
<dbReference type="InterPro" id="IPR038076">
    <property type="entry name" value="MgtE_N_sf"/>
</dbReference>
<evidence type="ECO:0000313" key="7">
    <source>
        <dbReference type="Proteomes" id="UP000078200"/>
    </source>
</evidence>
<proteinExistence type="inferred from homology"/>
<evidence type="ECO:0000259" key="5">
    <source>
        <dbReference type="Pfam" id="PF03448"/>
    </source>
</evidence>
<dbReference type="Pfam" id="PF03448">
    <property type="entry name" value="MgtE_N"/>
    <property type="match status" value="1"/>
</dbReference>
<reference evidence="6" key="1">
    <citation type="submission" date="2020-05" db="UniProtKB">
        <authorList>
            <consortium name="EnsemblMetazoa"/>
        </authorList>
    </citation>
    <scope>IDENTIFICATION</scope>
    <source>
        <strain evidence="6">TTRI</strain>
    </source>
</reference>
<feature type="signal peptide" evidence="4">
    <location>
        <begin position="1"/>
        <end position="19"/>
    </location>
</feature>
<dbReference type="InterPro" id="IPR006668">
    <property type="entry name" value="Mg_transptr_MgtE_intracell_dom"/>
</dbReference>
<feature type="coiled-coil region" evidence="3">
    <location>
        <begin position="1010"/>
        <end position="1037"/>
    </location>
</feature>
<evidence type="ECO:0000256" key="4">
    <source>
        <dbReference type="SAM" id="SignalP"/>
    </source>
</evidence>
<protein>
    <submittedName>
        <fullName evidence="6">MgtE_N domain-containing protein</fullName>
    </submittedName>
</protein>
<dbReference type="EnsemblMetazoa" id="GAUT039524-RA">
    <property type="protein sequence ID" value="GAUT039524-PA"/>
    <property type="gene ID" value="GAUT039524"/>
</dbReference>
<evidence type="ECO:0000256" key="3">
    <source>
        <dbReference type="SAM" id="Coils"/>
    </source>
</evidence>
<feature type="coiled-coil region" evidence="3">
    <location>
        <begin position="803"/>
        <end position="830"/>
    </location>
</feature>
<feature type="domain" description="Magnesium transporter MgtE intracellular" evidence="5">
    <location>
        <begin position="634"/>
        <end position="713"/>
    </location>
</feature>
<keyword evidence="3" id="KW-0175">Coiled coil</keyword>
<evidence type="ECO:0000313" key="6">
    <source>
        <dbReference type="EnsemblMetazoa" id="GAUT039524-PA"/>
    </source>
</evidence>
<dbReference type="CDD" id="cd06911">
    <property type="entry name" value="VirB9_CagX_TrbG"/>
    <property type="match status" value="1"/>
</dbReference>